<comment type="caution">
    <text evidence="1">The sequence shown here is derived from an EMBL/GenBank/DDBJ whole genome shotgun (WGS) entry which is preliminary data.</text>
</comment>
<protein>
    <submittedName>
        <fullName evidence="1">Uncharacterized protein</fullName>
    </submittedName>
</protein>
<dbReference type="EMBL" id="SOFL01000002">
    <property type="protein sequence ID" value="TFC06986.1"/>
    <property type="molecule type" value="Genomic_DNA"/>
</dbReference>
<reference evidence="1 2" key="1">
    <citation type="submission" date="2019-03" db="EMBL/GenBank/DDBJ databases">
        <title>Genomics of glacier-inhabiting Cryobacterium strains.</title>
        <authorList>
            <person name="Liu Q."/>
            <person name="Xin Y.-H."/>
        </authorList>
    </citation>
    <scope>NUCLEOTIDE SEQUENCE [LARGE SCALE GENOMIC DNA]</scope>
    <source>
        <strain evidence="1 2">RHLS22-1</strain>
    </source>
</reference>
<sequence length="97" mass="10571">MEFTYHGGGLGKGGDIALYYDIKLVGTGRVGATQAMIFSADETTDVGYGYGTPVTADYTTKDSRSKGRINRVQIDLGDDENDHFIDPDERMRIIMAG</sequence>
<dbReference type="OrthoDB" id="5196109at2"/>
<evidence type="ECO:0000313" key="2">
    <source>
        <dbReference type="Proteomes" id="UP000297907"/>
    </source>
</evidence>
<accession>A0A4R8WCI8</accession>
<name>A0A4R8WCI8_9MICO</name>
<keyword evidence="2" id="KW-1185">Reference proteome</keyword>
<dbReference type="AlphaFoldDB" id="A0A4R8WCI8"/>
<evidence type="ECO:0000313" key="1">
    <source>
        <dbReference type="EMBL" id="TFC06986.1"/>
    </source>
</evidence>
<organism evidence="1 2">
    <name type="scientific">Cryobacterium adonitolivorans</name>
    <dbReference type="NCBI Taxonomy" id="1259189"/>
    <lineage>
        <taxon>Bacteria</taxon>
        <taxon>Bacillati</taxon>
        <taxon>Actinomycetota</taxon>
        <taxon>Actinomycetes</taxon>
        <taxon>Micrococcales</taxon>
        <taxon>Microbacteriaceae</taxon>
        <taxon>Cryobacterium</taxon>
    </lineage>
</organism>
<dbReference type="Proteomes" id="UP000297907">
    <property type="component" value="Unassembled WGS sequence"/>
</dbReference>
<proteinExistence type="predicted"/>
<gene>
    <name evidence="1" type="ORF">E3O42_00980</name>
</gene>